<organism evidence="2">
    <name type="scientific">Schizaphis graminum</name>
    <name type="common">Green bug aphid</name>
    <dbReference type="NCBI Taxonomy" id="13262"/>
    <lineage>
        <taxon>Eukaryota</taxon>
        <taxon>Metazoa</taxon>
        <taxon>Ecdysozoa</taxon>
        <taxon>Arthropoda</taxon>
        <taxon>Hexapoda</taxon>
        <taxon>Insecta</taxon>
        <taxon>Pterygota</taxon>
        <taxon>Neoptera</taxon>
        <taxon>Paraneoptera</taxon>
        <taxon>Hemiptera</taxon>
        <taxon>Sternorrhyncha</taxon>
        <taxon>Aphidomorpha</taxon>
        <taxon>Aphidoidea</taxon>
        <taxon>Aphididae</taxon>
        <taxon>Aphidini</taxon>
        <taxon>Schizaphis</taxon>
    </lineage>
</organism>
<reference evidence="2" key="1">
    <citation type="submission" date="2018-04" db="EMBL/GenBank/DDBJ databases">
        <title>Transcriptome of Schizaphis graminum biotype I.</title>
        <authorList>
            <person name="Scully E.D."/>
            <person name="Geib S.M."/>
            <person name="Palmer N.A."/>
            <person name="Koch K."/>
            <person name="Bradshaw J."/>
            <person name="Heng-Moss T."/>
            <person name="Sarath G."/>
        </authorList>
    </citation>
    <scope>NUCLEOTIDE SEQUENCE</scope>
</reference>
<evidence type="ECO:0000259" key="1">
    <source>
        <dbReference type="Pfam" id="PF18701"/>
    </source>
</evidence>
<name>A0A2S2PA89_SCHGA</name>
<dbReference type="InterPro" id="IPR040676">
    <property type="entry name" value="DUF5641"/>
</dbReference>
<dbReference type="AlphaFoldDB" id="A0A2S2PA89"/>
<evidence type="ECO:0000313" key="2">
    <source>
        <dbReference type="EMBL" id="MBY26373.1"/>
    </source>
</evidence>
<accession>A0A2S2PA89</accession>
<gene>
    <name evidence="2" type="ORF">g.176378</name>
</gene>
<protein>
    <recommendedName>
        <fullName evidence="1">DUF5641 domain-containing protein</fullName>
    </recommendedName>
</protein>
<sequence>MGEHTFTIEEFGTVLCRIEAILNSRPLTPASTDPAELDCLTPGHFLIGRPLLAVPEAEIPVKSAIAHRWKLINQCVQTFWRRWRNEYLQTLQMRSRWLKDAPNLQVDDMVVIKDAQLPPLKWRMGRVVAVLPGADQVVRVVQLKTATGMVTRPVVKVVKLPTST</sequence>
<feature type="domain" description="DUF5641" evidence="1">
    <location>
        <begin position="67"/>
        <end position="160"/>
    </location>
</feature>
<dbReference type="PANTHER" id="PTHR47331">
    <property type="entry name" value="PHD-TYPE DOMAIN-CONTAINING PROTEIN"/>
    <property type="match status" value="1"/>
</dbReference>
<dbReference type="Pfam" id="PF18701">
    <property type="entry name" value="DUF5641"/>
    <property type="match status" value="1"/>
</dbReference>
<proteinExistence type="predicted"/>
<dbReference type="EMBL" id="GGMR01013754">
    <property type="protein sequence ID" value="MBY26373.1"/>
    <property type="molecule type" value="Transcribed_RNA"/>
</dbReference>
<dbReference type="PANTHER" id="PTHR47331:SF1">
    <property type="entry name" value="GAG-LIKE PROTEIN"/>
    <property type="match status" value="1"/>
</dbReference>